<name>A0ABU1WN68_9BURK</name>
<proteinExistence type="predicted"/>
<dbReference type="Proteomes" id="UP001265700">
    <property type="component" value="Unassembled WGS sequence"/>
</dbReference>
<dbReference type="InterPro" id="IPR002725">
    <property type="entry name" value="YgjP-like_metallopeptidase"/>
</dbReference>
<dbReference type="PANTHER" id="PTHR30399:SF1">
    <property type="entry name" value="UTP PYROPHOSPHATASE"/>
    <property type="match status" value="1"/>
</dbReference>
<dbReference type="GO" id="GO:0016787">
    <property type="term" value="F:hydrolase activity"/>
    <property type="evidence" value="ECO:0007669"/>
    <property type="project" value="UniProtKB-KW"/>
</dbReference>
<dbReference type="EMBL" id="JAVDWU010000005">
    <property type="protein sequence ID" value="MDR7150739.1"/>
    <property type="molecule type" value="Genomic_DNA"/>
</dbReference>
<dbReference type="InterPro" id="IPR053136">
    <property type="entry name" value="UTP_pyrophosphatase-like"/>
</dbReference>
<evidence type="ECO:0000256" key="1">
    <source>
        <dbReference type="SAM" id="MobiDB-lite"/>
    </source>
</evidence>
<dbReference type="PANTHER" id="PTHR30399">
    <property type="entry name" value="UNCHARACTERIZED PROTEIN YGJP"/>
    <property type="match status" value="1"/>
</dbReference>
<organism evidence="3 4">
    <name type="scientific">Hydrogenophaga palleronii</name>
    <dbReference type="NCBI Taxonomy" id="65655"/>
    <lineage>
        <taxon>Bacteria</taxon>
        <taxon>Pseudomonadati</taxon>
        <taxon>Pseudomonadota</taxon>
        <taxon>Betaproteobacteria</taxon>
        <taxon>Burkholderiales</taxon>
        <taxon>Comamonadaceae</taxon>
        <taxon>Hydrogenophaga</taxon>
    </lineage>
</organism>
<evidence type="ECO:0000259" key="2">
    <source>
        <dbReference type="Pfam" id="PF01863"/>
    </source>
</evidence>
<dbReference type="RefSeq" id="WP_310316770.1">
    <property type="nucleotide sequence ID" value="NZ_JAVDWU010000005.1"/>
</dbReference>
<protein>
    <submittedName>
        <fullName evidence="3">Metal-dependent hydrolase</fullName>
    </submittedName>
</protein>
<dbReference type="CDD" id="cd07344">
    <property type="entry name" value="M48_yhfN_like"/>
    <property type="match status" value="1"/>
</dbReference>
<reference evidence="3 4" key="1">
    <citation type="submission" date="2023-07" db="EMBL/GenBank/DDBJ databases">
        <title>Sorghum-associated microbial communities from plants grown in Nebraska, USA.</title>
        <authorList>
            <person name="Schachtman D."/>
        </authorList>
    </citation>
    <scope>NUCLEOTIDE SEQUENCE [LARGE SCALE GENOMIC DNA]</scope>
    <source>
        <strain evidence="3 4">4249</strain>
    </source>
</reference>
<keyword evidence="3" id="KW-0378">Hydrolase</keyword>
<feature type="region of interest" description="Disordered" evidence="1">
    <location>
        <begin position="28"/>
        <end position="78"/>
    </location>
</feature>
<gene>
    <name evidence="3" type="ORF">J2W49_002702</name>
</gene>
<evidence type="ECO:0000313" key="3">
    <source>
        <dbReference type="EMBL" id="MDR7150739.1"/>
    </source>
</evidence>
<keyword evidence="4" id="KW-1185">Reference proteome</keyword>
<accession>A0ABU1WN68</accession>
<dbReference type="Gene3D" id="3.30.2010.10">
    <property type="entry name" value="Metalloproteases ('zincins'), catalytic domain"/>
    <property type="match status" value="1"/>
</dbReference>
<evidence type="ECO:0000313" key="4">
    <source>
        <dbReference type="Proteomes" id="UP001265700"/>
    </source>
</evidence>
<comment type="caution">
    <text evidence="3">The sequence shown here is derived from an EMBL/GenBank/DDBJ whole genome shotgun (WGS) entry which is preliminary data.</text>
</comment>
<sequence>MQVAVVQRFVQLAFDLFGAAPAAPAPVRRVRSPRRVVSPVSSSMPDSLFPGPEQVQDADALVPPDRPPAAGPTQPAESLSQVFAPTTWHHPRANRSCRLGACEVAYEFKRGKRRTIGLSVSPEGLTVSAPRWTPVGEVEALLCDKSDWVLEKLQRARDRAGELAQARTVWANGAEFDFLGQRVRLVLDPTHAFAEVGAVLLASEGNAEAAKIPTLKLGLAHNASEVQIRDAAQAWLMRQAKRIFAERLDLFAPQLGVRYERLRLSSAGTRWGSASVDGTIRLNWRLVHLRMDMIDYVVVHELSHLRHMDHSPQFWDVVASVMPDHAQRRRALKQAAVPLGE</sequence>
<feature type="domain" description="YgjP-like metallopeptidase" evidence="2">
    <location>
        <begin position="114"/>
        <end position="334"/>
    </location>
</feature>
<dbReference type="Pfam" id="PF01863">
    <property type="entry name" value="YgjP-like"/>
    <property type="match status" value="1"/>
</dbReference>